<dbReference type="EMBL" id="UINC01228393">
    <property type="protein sequence ID" value="SVE59686.1"/>
    <property type="molecule type" value="Genomic_DNA"/>
</dbReference>
<keyword evidence="2" id="KW-0813">Transport</keyword>
<evidence type="ECO:0000256" key="5">
    <source>
        <dbReference type="ARBA" id="ARBA00022989"/>
    </source>
</evidence>
<sequence length="195" mass="20383">MSVVLEISLPVFGLILCGYVAGINGILGKQSAVALNGFVFYFALPALLFGFTAQAPLIVILNWNFIGSIFFGSLATYIVALIIGWSVFGFRLPIIGIAALSSVFANTGYLGIPLFLTAFGPDQAGPAIVATVTVNIVFVGGTICFLELAGNNKATPAVTMINVFRALAKNPLISAPVLALPFTIFGIQVPVLASR</sequence>
<feature type="non-terminal residue" evidence="8">
    <location>
        <position position="195"/>
    </location>
</feature>
<feature type="transmembrane region" description="Helical" evidence="7">
    <location>
        <begin position="128"/>
        <end position="150"/>
    </location>
</feature>
<keyword evidence="3" id="KW-1003">Cell membrane</keyword>
<evidence type="ECO:0000256" key="4">
    <source>
        <dbReference type="ARBA" id="ARBA00022692"/>
    </source>
</evidence>
<gene>
    <name evidence="8" type="ORF">METZ01_LOCUS512540</name>
</gene>
<feature type="transmembrane region" description="Helical" evidence="7">
    <location>
        <begin position="39"/>
        <end position="59"/>
    </location>
</feature>
<keyword evidence="4 7" id="KW-0812">Transmembrane</keyword>
<keyword evidence="6 7" id="KW-0472">Membrane</keyword>
<feature type="transmembrane region" description="Helical" evidence="7">
    <location>
        <begin position="7"/>
        <end position="27"/>
    </location>
</feature>
<evidence type="ECO:0000256" key="7">
    <source>
        <dbReference type="SAM" id="Phobius"/>
    </source>
</evidence>
<dbReference type="Pfam" id="PF03547">
    <property type="entry name" value="Mem_trans"/>
    <property type="match status" value="1"/>
</dbReference>
<protein>
    <recommendedName>
        <fullName evidence="9">AEC family transporter</fullName>
    </recommendedName>
</protein>
<accession>A0A383ERZ9</accession>
<evidence type="ECO:0000256" key="3">
    <source>
        <dbReference type="ARBA" id="ARBA00022475"/>
    </source>
</evidence>
<evidence type="ECO:0008006" key="9">
    <source>
        <dbReference type="Google" id="ProtNLM"/>
    </source>
</evidence>
<dbReference type="GO" id="GO:0016020">
    <property type="term" value="C:membrane"/>
    <property type="evidence" value="ECO:0007669"/>
    <property type="project" value="UniProtKB-SubCell"/>
</dbReference>
<evidence type="ECO:0000313" key="8">
    <source>
        <dbReference type="EMBL" id="SVE59686.1"/>
    </source>
</evidence>
<reference evidence="8" key="1">
    <citation type="submission" date="2018-05" db="EMBL/GenBank/DDBJ databases">
        <authorList>
            <person name="Lanie J.A."/>
            <person name="Ng W.-L."/>
            <person name="Kazmierczak K.M."/>
            <person name="Andrzejewski T.M."/>
            <person name="Davidsen T.M."/>
            <person name="Wayne K.J."/>
            <person name="Tettelin H."/>
            <person name="Glass J.I."/>
            <person name="Rusch D."/>
            <person name="Podicherti R."/>
            <person name="Tsui H.-C.T."/>
            <person name="Winkler M.E."/>
        </authorList>
    </citation>
    <scope>NUCLEOTIDE SEQUENCE</scope>
</reference>
<comment type="subcellular location">
    <subcellularLocation>
        <location evidence="1">Membrane</location>
        <topology evidence="1">Multi-pass membrane protein</topology>
    </subcellularLocation>
</comment>
<evidence type="ECO:0000256" key="2">
    <source>
        <dbReference type="ARBA" id="ARBA00022448"/>
    </source>
</evidence>
<dbReference type="PANTHER" id="PTHR36838:SF3">
    <property type="entry name" value="TRANSPORTER AUXIN EFFLUX CARRIER EC FAMILY"/>
    <property type="match status" value="1"/>
</dbReference>
<feature type="transmembrane region" description="Helical" evidence="7">
    <location>
        <begin position="65"/>
        <end position="88"/>
    </location>
</feature>
<name>A0A383ERZ9_9ZZZZ</name>
<evidence type="ECO:0000256" key="1">
    <source>
        <dbReference type="ARBA" id="ARBA00004141"/>
    </source>
</evidence>
<feature type="transmembrane region" description="Helical" evidence="7">
    <location>
        <begin position="171"/>
        <end position="193"/>
    </location>
</feature>
<dbReference type="AlphaFoldDB" id="A0A383ERZ9"/>
<evidence type="ECO:0000256" key="6">
    <source>
        <dbReference type="ARBA" id="ARBA00023136"/>
    </source>
</evidence>
<keyword evidence="5 7" id="KW-1133">Transmembrane helix</keyword>
<feature type="transmembrane region" description="Helical" evidence="7">
    <location>
        <begin position="95"/>
        <end position="116"/>
    </location>
</feature>
<proteinExistence type="predicted"/>
<dbReference type="InterPro" id="IPR004776">
    <property type="entry name" value="Mem_transp_PIN-like"/>
</dbReference>
<dbReference type="GO" id="GO:0055085">
    <property type="term" value="P:transmembrane transport"/>
    <property type="evidence" value="ECO:0007669"/>
    <property type="project" value="InterPro"/>
</dbReference>
<organism evidence="8">
    <name type="scientific">marine metagenome</name>
    <dbReference type="NCBI Taxonomy" id="408172"/>
    <lineage>
        <taxon>unclassified sequences</taxon>
        <taxon>metagenomes</taxon>
        <taxon>ecological metagenomes</taxon>
    </lineage>
</organism>
<dbReference type="PANTHER" id="PTHR36838">
    <property type="entry name" value="AUXIN EFFLUX CARRIER FAMILY PROTEIN"/>
    <property type="match status" value="1"/>
</dbReference>